<dbReference type="EMBL" id="CAJOBA010014290">
    <property type="protein sequence ID" value="CAF3882946.1"/>
    <property type="molecule type" value="Genomic_DNA"/>
</dbReference>
<proteinExistence type="predicted"/>
<feature type="compositionally biased region" description="Polar residues" evidence="1">
    <location>
        <begin position="1"/>
        <end position="10"/>
    </location>
</feature>
<evidence type="ECO:0000256" key="1">
    <source>
        <dbReference type="SAM" id="MobiDB-lite"/>
    </source>
</evidence>
<evidence type="ECO:0000313" key="3">
    <source>
        <dbReference type="EMBL" id="CAF3882946.1"/>
    </source>
</evidence>
<dbReference type="AlphaFoldDB" id="A0A8S2LBH9"/>
<name>A0A8S2LBH9_9BILA</name>
<dbReference type="Proteomes" id="UP000682733">
    <property type="component" value="Unassembled WGS sequence"/>
</dbReference>
<protein>
    <submittedName>
        <fullName evidence="3">Uncharacterized protein</fullName>
    </submittedName>
</protein>
<accession>A0A8S2LBH9</accession>
<sequence>MNNLNRYSVESSTSSSSTSSSQSNNKKITFLQRKSKLSFCSTSHIPKSATLDMFNIEDKNKIVPLSCTVATTTTTTTTNINKNNDNYQSTQSLNPQSRVMFRTTLNPPIARVSPISRLDVNNTNIKPSMIDLSTKTMKQQQECWMSCEELETIEKRFTDLLEGNQTDTSITSNRAKSCERLRSTSDDDDNNYDIYKDEQCSTNPRKSLIDDYSVKRIVEYHPANVLLNNDTQTVLHHSKQLSHLTKTDNNDFVVSDQDVYIVESSYKSIGSKVYVCKCIVELFITTAERLSKLEDWIFFQRGLPVWLFNTGINPKRLKCLSIVLAEKGSGFPIWQDIITNKSDIKYARDQHITFRLSDQKTLAVLRFTNFQQSKEFFNYYVQLKNDRRHVNLFQSTGKLSSSSVETYQIRSGNNLKNRSASCGAVLNKRVSKSSISNPCCFQHITQIQLADRQLLTTLSRCLPPSIDI</sequence>
<reference evidence="3" key="1">
    <citation type="submission" date="2021-02" db="EMBL/GenBank/DDBJ databases">
        <authorList>
            <person name="Nowell W R."/>
        </authorList>
    </citation>
    <scope>NUCLEOTIDE SEQUENCE</scope>
</reference>
<organism evidence="3 4">
    <name type="scientific">Didymodactylos carnosus</name>
    <dbReference type="NCBI Taxonomy" id="1234261"/>
    <lineage>
        <taxon>Eukaryota</taxon>
        <taxon>Metazoa</taxon>
        <taxon>Spiralia</taxon>
        <taxon>Gnathifera</taxon>
        <taxon>Rotifera</taxon>
        <taxon>Eurotatoria</taxon>
        <taxon>Bdelloidea</taxon>
        <taxon>Philodinida</taxon>
        <taxon>Philodinidae</taxon>
        <taxon>Didymodactylos</taxon>
    </lineage>
</organism>
<gene>
    <name evidence="2" type="ORF">OVA965_LOCUS19874</name>
    <name evidence="3" type="ORF">TMI583_LOCUS20070</name>
</gene>
<evidence type="ECO:0000313" key="2">
    <source>
        <dbReference type="EMBL" id="CAF1113974.1"/>
    </source>
</evidence>
<feature type="region of interest" description="Disordered" evidence="1">
    <location>
        <begin position="1"/>
        <end position="25"/>
    </location>
</feature>
<dbReference type="EMBL" id="CAJNOK010010369">
    <property type="protein sequence ID" value="CAF1113974.1"/>
    <property type="molecule type" value="Genomic_DNA"/>
</dbReference>
<feature type="compositionally biased region" description="Low complexity" evidence="1">
    <location>
        <begin position="11"/>
        <end position="23"/>
    </location>
</feature>
<comment type="caution">
    <text evidence="3">The sequence shown here is derived from an EMBL/GenBank/DDBJ whole genome shotgun (WGS) entry which is preliminary data.</text>
</comment>
<dbReference type="Proteomes" id="UP000677228">
    <property type="component" value="Unassembled WGS sequence"/>
</dbReference>
<evidence type="ECO:0000313" key="4">
    <source>
        <dbReference type="Proteomes" id="UP000682733"/>
    </source>
</evidence>